<sequence>MTVPDVQRRPSYSSPHGRPPGAYAAGPVAERRTLRAFDRVRPDSTGALVPTGFHKTRTAVDLIWNAKADHSTRTSLHGVYRALRAAEQALTRLPETAEQRLAELRRTVAPLVGENVAGRDAATLAGPGYTGLSDLDDTMARLLLSRHAPHAAAASVGAPA</sequence>
<dbReference type="Proteomes" id="UP001165092">
    <property type="component" value="Unassembled WGS sequence"/>
</dbReference>
<evidence type="ECO:0000256" key="1">
    <source>
        <dbReference type="SAM" id="MobiDB-lite"/>
    </source>
</evidence>
<accession>A0A9W6UIW0</accession>
<comment type="caution">
    <text evidence="2">The sequence shown here is derived from an EMBL/GenBank/DDBJ whole genome shotgun (WGS) entry which is preliminary data.</text>
</comment>
<dbReference type="EMBL" id="BSQG01000013">
    <property type="protein sequence ID" value="GLU50326.1"/>
    <property type="molecule type" value="Genomic_DNA"/>
</dbReference>
<organism evidence="2 3">
    <name type="scientific">Nocardiopsis ansamitocini</name>
    <dbReference type="NCBI Taxonomy" id="1670832"/>
    <lineage>
        <taxon>Bacteria</taxon>
        <taxon>Bacillati</taxon>
        <taxon>Actinomycetota</taxon>
        <taxon>Actinomycetes</taxon>
        <taxon>Streptosporangiales</taxon>
        <taxon>Nocardiopsidaceae</taxon>
        <taxon>Nocardiopsis</taxon>
    </lineage>
</organism>
<name>A0A9W6UIW0_9ACTN</name>
<proteinExistence type="predicted"/>
<keyword evidence="3" id="KW-1185">Reference proteome</keyword>
<gene>
    <name evidence="2" type="ORF">Nans01_46770</name>
</gene>
<evidence type="ECO:0000313" key="3">
    <source>
        <dbReference type="Proteomes" id="UP001165092"/>
    </source>
</evidence>
<dbReference type="AlphaFoldDB" id="A0A9W6UIW0"/>
<reference evidence="2" key="1">
    <citation type="submission" date="2023-02" db="EMBL/GenBank/DDBJ databases">
        <title>Nocardiopsis ansamitocini NBRC 112285.</title>
        <authorList>
            <person name="Ichikawa N."/>
            <person name="Sato H."/>
            <person name="Tonouchi N."/>
        </authorList>
    </citation>
    <scope>NUCLEOTIDE SEQUENCE</scope>
    <source>
        <strain evidence="2">NBRC 112285</strain>
    </source>
</reference>
<protein>
    <submittedName>
        <fullName evidence="2">Uncharacterized protein</fullName>
    </submittedName>
</protein>
<evidence type="ECO:0000313" key="2">
    <source>
        <dbReference type="EMBL" id="GLU50326.1"/>
    </source>
</evidence>
<feature type="region of interest" description="Disordered" evidence="1">
    <location>
        <begin position="1"/>
        <end position="25"/>
    </location>
</feature>